<sequence length="143" mass="15783">MIIINMCYASSFIRVQAFIYGTLVKCHQLFTPFTTSHISCPFDQMSIVVFLSSANISMASPIRGESSQKQSPNASPASSSSSRRLSMSSSPKWINPCRLPTHPINPDKDFAGAPPVPVKELLRNVMSRAKVARNHGQQVKEIF</sequence>
<evidence type="ECO:0000256" key="1">
    <source>
        <dbReference type="SAM" id="MobiDB-lite"/>
    </source>
</evidence>
<feature type="compositionally biased region" description="Low complexity" evidence="1">
    <location>
        <begin position="67"/>
        <end position="90"/>
    </location>
</feature>
<protein>
    <submittedName>
        <fullName evidence="2">Uncharacterized protein</fullName>
    </submittedName>
</protein>
<dbReference type="EMBL" id="CAJPIZ010006811">
    <property type="protein sequence ID" value="CAG2109835.1"/>
    <property type="molecule type" value="Genomic_DNA"/>
</dbReference>
<feature type="region of interest" description="Disordered" evidence="1">
    <location>
        <begin position="61"/>
        <end position="98"/>
    </location>
</feature>
<proteinExistence type="predicted"/>
<evidence type="ECO:0000313" key="2">
    <source>
        <dbReference type="EMBL" id="CAD7629405.1"/>
    </source>
</evidence>
<feature type="non-terminal residue" evidence="2">
    <location>
        <position position="1"/>
    </location>
</feature>
<dbReference type="AlphaFoldDB" id="A0A7R9KU09"/>
<reference evidence="2" key="1">
    <citation type="submission" date="2020-11" db="EMBL/GenBank/DDBJ databases">
        <authorList>
            <person name="Tran Van P."/>
        </authorList>
    </citation>
    <scope>NUCLEOTIDE SEQUENCE</scope>
</reference>
<organism evidence="2">
    <name type="scientific">Medioppia subpectinata</name>
    <dbReference type="NCBI Taxonomy" id="1979941"/>
    <lineage>
        <taxon>Eukaryota</taxon>
        <taxon>Metazoa</taxon>
        <taxon>Ecdysozoa</taxon>
        <taxon>Arthropoda</taxon>
        <taxon>Chelicerata</taxon>
        <taxon>Arachnida</taxon>
        <taxon>Acari</taxon>
        <taxon>Acariformes</taxon>
        <taxon>Sarcoptiformes</taxon>
        <taxon>Oribatida</taxon>
        <taxon>Brachypylina</taxon>
        <taxon>Oppioidea</taxon>
        <taxon>Oppiidae</taxon>
        <taxon>Medioppia</taxon>
    </lineage>
</organism>
<dbReference type="OrthoDB" id="10368466at2759"/>
<dbReference type="Proteomes" id="UP000759131">
    <property type="component" value="Unassembled WGS sequence"/>
</dbReference>
<accession>A0A7R9KU09</accession>
<evidence type="ECO:0000313" key="3">
    <source>
        <dbReference type="Proteomes" id="UP000759131"/>
    </source>
</evidence>
<dbReference type="EMBL" id="OC861386">
    <property type="protein sequence ID" value="CAD7629405.1"/>
    <property type="molecule type" value="Genomic_DNA"/>
</dbReference>
<keyword evidence="3" id="KW-1185">Reference proteome</keyword>
<name>A0A7R9KU09_9ACAR</name>
<gene>
    <name evidence="2" type="ORF">OSB1V03_LOCUS9822</name>
</gene>